<evidence type="ECO:0000313" key="5">
    <source>
        <dbReference type="Proteomes" id="UP000521922"/>
    </source>
</evidence>
<feature type="transmembrane region" description="Helical" evidence="2">
    <location>
        <begin position="35"/>
        <end position="61"/>
    </location>
</feature>
<accession>A0A7Y9DJA1</accession>
<protein>
    <recommendedName>
        <fullName evidence="3">DUF6286 domain-containing protein</fullName>
    </recommendedName>
</protein>
<gene>
    <name evidence="4" type="ORF">BJ968_000057</name>
</gene>
<dbReference type="Proteomes" id="UP000521922">
    <property type="component" value="Unassembled WGS sequence"/>
</dbReference>
<keyword evidence="2" id="KW-0472">Membrane</keyword>
<keyword evidence="2" id="KW-0812">Transmembrane</keyword>
<name>A0A7Y9DJA1_9ACTN</name>
<dbReference type="InterPro" id="IPR046253">
    <property type="entry name" value="DUF6286"/>
</dbReference>
<organism evidence="4 5">
    <name type="scientific">Kineococcus aurantiacus</name>
    <dbReference type="NCBI Taxonomy" id="37633"/>
    <lineage>
        <taxon>Bacteria</taxon>
        <taxon>Bacillati</taxon>
        <taxon>Actinomycetota</taxon>
        <taxon>Actinomycetes</taxon>
        <taxon>Kineosporiales</taxon>
        <taxon>Kineosporiaceae</taxon>
        <taxon>Kineococcus</taxon>
    </lineage>
</organism>
<evidence type="ECO:0000256" key="1">
    <source>
        <dbReference type="SAM" id="MobiDB-lite"/>
    </source>
</evidence>
<dbReference type="EMBL" id="JACCBB010000001">
    <property type="protein sequence ID" value="NYD20517.1"/>
    <property type="molecule type" value="Genomic_DNA"/>
</dbReference>
<dbReference type="AlphaFoldDB" id="A0A7Y9DJA1"/>
<evidence type="ECO:0000259" key="3">
    <source>
        <dbReference type="Pfam" id="PF19803"/>
    </source>
</evidence>
<dbReference type="Pfam" id="PF19803">
    <property type="entry name" value="DUF6286"/>
    <property type="match status" value="1"/>
</dbReference>
<comment type="caution">
    <text evidence="4">The sequence shown here is derived from an EMBL/GenBank/DDBJ whole genome shotgun (WGS) entry which is preliminary data.</text>
</comment>
<sequence length="203" mass="21078">MSHQLSTSTDDPAGAPSGEPMRAAGQKSGSGPIGVVGPVLALLLTAAGVVLLREALVAAGAVTGSPWLPTVAENLRGFAPAAWLIPVGVVVALIGLWLMVTALRPRSRKTLPLVSRTGVFLHTRDVARLASAAARDVSGVLEASSAATRRKVDVTVRATAGDGIREAVTSEVGERLSALRSPLRVSVHVRTPHSTSRHERQEN</sequence>
<feature type="domain" description="DUF6286" evidence="3">
    <location>
        <begin position="93"/>
        <end position="190"/>
    </location>
</feature>
<evidence type="ECO:0000256" key="2">
    <source>
        <dbReference type="SAM" id="Phobius"/>
    </source>
</evidence>
<dbReference type="RefSeq" id="WP_179748209.1">
    <property type="nucleotide sequence ID" value="NZ_BAAAGN010000002.1"/>
</dbReference>
<evidence type="ECO:0000313" key="4">
    <source>
        <dbReference type="EMBL" id="NYD20517.1"/>
    </source>
</evidence>
<proteinExistence type="predicted"/>
<keyword evidence="2" id="KW-1133">Transmembrane helix</keyword>
<reference evidence="4 5" key="1">
    <citation type="submission" date="2020-07" db="EMBL/GenBank/DDBJ databases">
        <title>Sequencing the genomes of 1000 actinobacteria strains.</title>
        <authorList>
            <person name="Klenk H.-P."/>
        </authorList>
    </citation>
    <scope>NUCLEOTIDE SEQUENCE [LARGE SCALE GENOMIC DNA]</scope>
    <source>
        <strain evidence="4 5">DSM 7487</strain>
    </source>
</reference>
<feature type="transmembrane region" description="Helical" evidence="2">
    <location>
        <begin position="81"/>
        <end position="103"/>
    </location>
</feature>
<feature type="region of interest" description="Disordered" evidence="1">
    <location>
        <begin position="1"/>
        <end position="29"/>
    </location>
</feature>
<feature type="compositionally biased region" description="Polar residues" evidence="1">
    <location>
        <begin position="1"/>
        <end position="10"/>
    </location>
</feature>
<keyword evidence="5" id="KW-1185">Reference proteome</keyword>